<accession>A0AAN9KF26</accession>
<feature type="transmembrane region" description="Helical" evidence="2">
    <location>
        <begin position="117"/>
        <end position="135"/>
    </location>
</feature>
<feature type="transmembrane region" description="Helical" evidence="2">
    <location>
        <begin position="155"/>
        <end position="172"/>
    </location>
</feature>
<dbReference type="GO" id="GO:0042910">
    <property type="term" value="F:xenobiotic transmembrane transporter activity"/>
    <property type="evidence" value="ECO:0007669"/>
    <property type="project" value="InterPro"/>
</dbReference>
<feature type="transmembrane region" description="Helical" evidence="2">
    <location>
        <begin position="258"/>
        <end position="281"/>
    </location>
</feature>
<dbReference type="PANTHER" id="PTHR11206">
    <property type="entry name" value="MULTIDRUG RESISTANCE PROTEIN"/>
    <property type="match status" value="1"/>
</dbReference>
<feature type="transmembrane region" description="Helical" evidence="2">
    <location>
        <begin position="184"/>
        <end position="204"/>
    </location>
</feature>
<evidence type="ECO:0008006" key="5">
    <source>
        <dbReference type="Google" id="ProtNLM"/>
    </source>
</evidence>
<comment type="caution">
    <text evidence="3">The sequence shown here is derived from an EMBL/GenBank/DDBJ whole genome shotgun (WGS) entry which is preliminary data.</text>
</comment>
<feature type="transmembrane region" description="Helical" evidence="2">
    <location>
        <begin position="82"/>
        <end position="105"/>
    </location>
</feature>
<dbReference type="EMBL" id="JAYMYQ010000008">
    <property type="protein sequence ID" value="KAK7315103.1"/>
    <property type="molecule type" value="Genomic_DNA"/>
</dbReference>
<feature type="transmembrane region" description="Helical" evidence="2">
    <location>
        <begin position="312"/>
        <end position="334"/>
    </location>
</feature>
<organism evidence="3 4">
    <name type="scientific">Canavalia gladiata</name>
    <name type="common">Sword bean</name>
    <name type="synonym">Dolichos gladiatus</name>
    <dbReference type="NCBI Taxonomy" id="3824"/>
    <lineage>
        <taxon>Eukaryota</taxon>
        <taxon>Viridiplantae</taxon>
        <taxon>Streptophyta</taxon>
        <taxon>Embryophyta</taxon>
        <taxon>Tracheophyta</taxon>
        <taxon>Spermatophyta</taxon>
        <taxon>Magnoliopsida</taxon>
        <taxon>eudicotyledons</taxon>
        <taxon>Gunneridae</taxon>
        <taxon>Pentapetalae</taxon>
        <taxon>rosids</taxon>
        <taxon>fabids</taxon>
        <taxon>Fabales</taxon>
        <taxon>Fabaceae</taxon>
        <taxon>Papilionoideae</taxon>
        <taxon>50 kb inversion clade</taxon>
        <taxon>NPAAA clade</taxon>
        <taxon>indigoferoid/millettioid clade</taxon>
        <taxon>Phaseoleae</taxon>
        <taxon>Canavalia</taxon>
    </lineage>
</organism>
<comment type="similarity">
    <text evidence="1">Belongs to the multi antimicrobial extrusion (MATE) (TC 2.A.66.1) family.</text>
</comment>
<evidence type="ECO:0000313" key="3">
    <source>
        <dbReference type="EMBL" id="KAK7315103.1"/>
    </source>
</evidence>
<keyword evidence="2" id="KW-1133">Transmembrane helix</keyword>
<dbReference type="InterPro" id="IPR002528">
    <property type="entry name" value="MATE_fam"/>
</dbReference>
<proteinExistence type="inferred from homology"/>
<dbReference type="AlphaFoldDB" id="A0AAN9KF26"/>
<dbReference type="Proteomes" id="UP001367508">
    <property type="component" value="Unassembled WGS sequence"/>
</dbReference>
<protein>
    <recommendedName>
        <fullName evidence="5">Multidrug and toxic compound extrusion protein</fullName>
    </recommendedName>
</protein>
<feature type="transmembrane region" description="Helical" evidence="2">
    <location>
        <begin position="346"/>
        <end position="368"/>
    </location>
</feature>
<dbReference type="GO" id="GO:0016020">
    <property type="term" value="C:membrane"/>
    <property type="evidence" value="ECO:0007669"/>
    <property type="project" value="InterPro"/>
</dbReference>
<feature type="transmembrane region" description="Helical" evidence="2">
    <location>
        <begin position="216"/>
        <end position="237"/>
    </location>
</feature>
<evidence type="ECO:0000313" key="4">
    <source>
        <dbReference type="Proteomes" id="UP001367508"/>
    </source>
</evidence>
<evidence type="ECO:0000256" key="2">
    <source>
        <dbReference type="SAM" id="Phobius"/>
    </source>
</evidence>
<feature type="transmembrane region" description="Helical" evidence="2">
    <location>
        <begin position="377"/>
        <end position="397"/>
    </location>
</feature>
<feature type="transmembrane region" description="Helical" evidence="2">
    <location>
        <begin position="39"/>
        <end position="62"/>
    </location>
</feature>
<reference evidence="3 4" key="1">
    <citation type="submission" date="2024-01" db="EMBL/GenBank/DDBJ databases">
        <title>The genomes of 5 underutilized Papilionoideae crops provide insights into root nodulation and disease resistanc.</title>
        <authorList>
            <person name="Jiang F."/>
        </authorList>
    </citation>
    <scope>NUCLEOTIDE SEQUENCE [LARGE SCALE GENOMIC DNA]</scope>
    <source>
        <strain evidence="3">LVBAO_FW01</strain>
        <tissue evidence="3">Leaves</tissue>
    </source>
</reference>
<sequence>METPLVIQRFTSEADYLGVKSFNDVRYVLWTETVKIWKLAFPMALSGLFQFLTNSLTSIYAGHLGGIELSSISVYQGVISSIYFYLLFGMSSALATLCGQAFGAGKIQSTCIYVQRSWIILVITIVILLPIFVYATPILKFLGQEKGIADLAGKYSIQIIPHIFSFAITLPIQIFLQAQSKVKVIMCISFVVLLMQNGLLYLFINVCGWGTIGLAMANNITGWGYAVALVVYAIGWCKEGWNGWSMMAFKDLWTFTKLCLASSVMTCLEQWYATCIVLLIGQLDNPVITVGSYSIWLALDTAPWNKCGHESLLLGIIFMTVIFLSKDNFAIIFTNSVVIGSGWQVMVAYVNLVCYYIVGLPIGIFLGFKQQLGVKGLWVGALCGRTLQLLVLLLITWKTNWTKEVEQTASRLQIWSSSSIQKDITESVI</sequence>
<keyword evidence="4" id="KW-1185">Reference proteome</keyword>
<name>A0AAN9KF26_CANGL</name>
<keyword evidence="2" id="KW-0472">Membrane</keyword>
<evidence type="ECO:0000256" key="1">
    <source>
        <dbReference type="ARBA" id="ARBA00010199"/>
    </source>
</evidence>
<keyword evidence="2" id="KW-0812">Transmembrane</keyword>
<dbReference type="GO" id="GO:0015297">
    <property type="term" value="F:antiporter activity"/>
    <property type="evidence" value="ECO:0007669"/>
    <property type="project" value="InterPro"/>
</dbReference>
<gene>
    <name evidence="3" type="ORF">VNO77_33635</name>
</gene>
<dbReference type="Pfam" id="PF01554">
    <property type="entry name" value="MatE"/>
    <property type="match status" value="1"/>
</dbReference>